<protein>
    <submittedName>
        <fullName evidence="1">Uncharacterized protein</fullName>
    </submittedName>
</protein>
<evidence type="ECO:0000313" key="1">
    <source>
        <dbReference type="EMBL" id="GBO08785.1"/>
    </source>
</evidence>
<dbReference type="AlphaFoldDB" id="A0A4Y2U710"/>
<dbReference type="EMBL" id="BGPR01034456">
    <property type="protein sequence ID" value="GBO08849.1"/>
    <property type="molecule type" value="Genomic_DNA"/>
</dbReference>
<comment type="caution">
    <text evidence="1">The sequence shown here is derived from an EMBL/GenBank/DDBJ whole genome shotgun (WGS) entry which is preliminary data.</text>
</comment>
<proteinExistence type="predicted"/>
<organism evidence="1 3">
    <name type="scientific">Araneus ventricosus</name>
    <name type="common">Orbweaver spider</name>
    <name type="synonym">Epeira ventricosa</name>
    <dbReference type="NCBI Taxonomy" id="182803"/>
    <lineage>
        <taxon>Eukaryota</taxon>
        <taxon>Metazoa</taxon>
        <taxon>Ecdysozoa</taxon>
        <taxon>Arthropoda</taxon>
        <taxon>Chelicerata</taxon>
        <taxon>Arachnida</taxon>
        <taxon>Araneae</taxon>
        <taxon>Araneomorphae</taxon>
        <taxon>Entelegynae</taxon>
        <taxon>Araneoidea</taxon>
        <taxon>Araneidae</taxon>
        <taxon>Araneus</taxon>
    </lineage>
</organism>
<sequence length="86" mass="10178">MAVFELTSEENYLNKNYQYQMGRHISSNEAVWRIRNFPIHEQHLIVIHLNDHPENGQRDYFTIENAAQRAEAPEETTLTSLFRLCS</sequence>
<gene>
    <name evidence="2" type="ORF">AVEN_211694_1</name>
    <name evidence="1" type="ORF">AVEN_242826_1</name>
</gene>
<dbReference type="Proteomes" id="UP000499080">
    <property type="component" value="Unassembled WGS sequence"/>
</dbReference>
<dbReference type="EMBL" id="BGPR01034417">
    <property type="protein sequence ID" value="GBO08785.1"/>
    <property type="molecule type" value="Genomic_DNA"/>
</dbReference>
<dbReference type="OrthoDB" id="8121869at2759"/>
<keyword evidence="3" id="KW-1185">Reference proteome</keyword>
<accession>A0A4Y2U710</accession>
<evidence type="ECO:0000313" key="2">
    <source>
        <dbReference type="EMBL" id="GBO08849.1"/>
    </source>
</evidence>
<reference evidence="1 3" key="1">
    <citation type="journal article" date="2019" name="Sci. Rep.">
        <title>Orb-weaving spider Araneus ventricosus genome elucidates the spidroin gene catalogue.</title>
        <authorList>
            <person name="Kono N."/>
            <person name="Nakamura H."/>
            <person name="Ohtoshi R."/>
            <person name="Moran D.A.P."/>
            <person name="Shinohara A."/>
            <person name="Yoshida Y."/>
            <person name="Fujiwara M."/>
            <person name="Mori M."/>
            <person name="Tomita M."/>
            <person name="Arakawa K."/>
        </authorList>
    </citation>
    <scope>NUCLEOTIDE SEQUENCE [LARGE SCALE GENOMIC DNA]</scope>
</reference>
<name>A0A4Y2U710_ARAVE</name>
<evidence type="ECO:0000313" key="3">
    <source>
        <dbReference type="Proteomes" id="UP000499080"/>
    </source>
</evidence>